<feature type="region of interest" description="Disordered" evidence="1">
    <location>
        <begin position="1"/>
        <end position="21"/>
    </location>
</feature>
<name>A0A2J6SKK9_9HELO</name>
<keyword evidence="3" id="KW-1185">Reference proteome</keyword>
<gene>
    <name evidence="2" type="ORF">K444DRAFT_228442</name>
</gene>
<dbReference type="EMBL" id="KZ613912">
    <property type="protein sequence ID" value="PMD51283.1"/>
    <property type="molecule type" value="Genomic_DNA"/>
</dbReference>
<evidence type="ECO:0000313" key="2">
    <source>
        <dbReference type="EMBL" id="PMD51283.1"/>
    </source>
</evidence>
<accession>A0A2J6SKK9</accession>
<dbReference type="GeneID" id="36579288"/>
<dbReference type="AlphaFoldDB" id="A0A2J6SKK9"/>
<organism evidence="2 3">
    <name type="scientific">Hyaloscypha bicolor E</name>
    <dbReference type="NCBI Taxonomy" id="1095630"/>
    <lineage>
        <taxon>Eukaryota</taxon>
        <taxon>Fungi</taxon>
        <taxon>Dikarya</taxon>
        <taxon>Ascomycota</taxon>
        <taxon>Pezizomycotina</taxon>
        <taxon>Leotiomycetes</taxon>
        <taxon>Helotiales</taxon>
        <taxon>Hyaloscyphaceae</taxon>
        <taxon>Hyaloscypha</taxon>
        <taxon>Hyaloscypha bicolor</taxon>
    </lineage>
</organism>
<evidence type="ECO:0000256" key="1">
    <source>
        <dbReference type="SAM" id="MobiDB-lite"/>
    </source>
</evidence>
<dbReference type="Proteomes" id="UP000235371">
    <property type="component" value="Unassembled WGS sequence"/>
</dbReference>
<protein>
    <submittedName>
        <fullName evidence="2">Uncharacterized protein</fullName>
    </submittedName>
</protein>
<reference evidence="2 3" key="1">
    <citation type="submission" date="2016-04" db="EMBL/GenBank/DDBJ databases">
        <title>A degradative enzymes factory behind the ericoid mycorrhizal symbiosis.</title>
        <authorList>
            <consortium name="DOE Joint Genome Institute"/>
            <person name="Martino E."/>
            <person name="Morin E."/>
            <person name="Grelet G."/>
            <person name="Kuo A."/>
            <person name="Kohler A."/>
            <person name="Daghino S."/>
            <person name="Barry K."/>
            <person name="Choi C."/>
            <person name="Cichocki N."/>
            <person name="Clum A."/>
            <person name="Copeland A."/>
            <person name="Hainaut M."/>
            <person name="Haridas S."/>
            <person name="Labutti K."/>
            <person name="Lindquist E."/>
            <person name="Lipzen A."/>
            <person name="Khouja H.-R."/>
            <person name="Murat C."/>
            <person name="Ohm R."/>
            <person name="Olson A."/>
            <person name="Spatafora J."/>
            <person name="Veneault-Fourrey C."/>
            <person name="Henrissat B."/>
            <person name="Grigoriev I."/>
            <person name="Martin F."/>
            <person name="Perotto S."/>
        </authorList>
    </citation>
    <scope>NUCLEOTIDE SEQUENCE [LARGE SCALE GENOMIC DNA]</scope>
    <source>
        <strain evidence="2 3">E</strain>
    </source>
</reference>
<proteinExistence type="predicted"/>
<sequence>MVNNITATDATRRQLEGPAPDRNLLFPDMEYGQVVSRPGYKLHEFHLLVQGDRDKSSIQGQATGLLAAPMTVANNDSIEDTSSSCVPASSTTLICIYFSRRCTDIGSGALLESGRDELKLGDFGPVSMIVFSLAPRKQPKESGSQVGRIVIAIN</sequence>
<dbReference type="InParanoid" id="A0A2J6SKK9"/>
<dbReference type="RefSeq" id="XP_024728187.1">
    <property type="nucleotide sequence ID" value="XM_024871206.1"/>
</dbReference>
<evidence type="ECO:0000313" key="3">
    <source>
        <dbReference type="Proteomes" id="UP000235371"/>
    </source>
</evidence>